<dbReference type="RefSeq" id="WP_016175996.1">
    <property type="nucleotide sequence ID" value="NZ_KE136390.1"/>
</dbReference>
<dbReference type="EMBL" id="AHYT01000010">
    <property type="protein sequence ID" value="EOT26461.1"/>
    <property type="molecule type" value="Genomic_DNA"/>
</dbReference>
<proteinExistence type="predicted"/>
<evidence type="ECO:0000313" key="2">
    <source>
        <dbReference type="Proteomes" id="UP000014136"/>
    </source>
</evidence>
<dbReference type="Proteomes" id="UP000014136">
    <property type="component" value="Unassembled WGS sequence"/>
</dbReference>
<sequence length="96" mass="11191">MPVAENIYQFGNEYVTSFSFEPEPELGEEKVGSLYGPYVIEDLLDTYSSYVSDFYDTLNKKNEQECYFEVAGDLEEVQQSREIIGKHVYHQTIEEK</sequence>
<name>S0NJ78_9ENTE</name>
<comment type="caution">
    <text evidence="1">The sequence shown here is derived from an EMBL/GenBank/DDBJ whole genome shotgun (WGS) entry which is preliminary data.</text>
</comment>
<keyword evidence="2" id="KW-1185">Reference proteome</keyword>
<dbReference type="PATRIC" id="fig|1139996.3.peg.2199"/>
<dbReference type="eggNOG" id="ENOG5032VRF">
    <property type="taxonomic scope" value="Bacteria"/>
</dbReference>
<protein>
    <submittedName>
        <fullName evidence="1">Uncharacterized protein</fullName>
    </submittedName>
</protein>
<evidence type="ECO:0000313" key="1">
    <source>
        <dbReference type="EMBL" id="EOT26461.1"/>
    </source>
</evidence>
<dbReference type="HOGENOM" id="CLU_140956_0_0_9"/>
<dbReference type="AlphaFoldDB" id="S0NJ78"/>
<organism evidence="1 2">
    <name type="scientific">Enterococcus saccharolyticus subsp. saccharolyticus ATCC 43076</name>
    <dbReference type="NCBI Taxonomy" id="1139996"/>
    <lineage>
        <taxon>Bacteria</taxon>
        <taxon>Bacillati</taxon>
        <taxon>Bacillota</taxon>
        <taxon>Bacilli</taxon>
        <taxon>Lactobacillales</taxon>
        <taxon>Enterococcaceae</taxon>
        <taxon>Enterococcus</taxon>
    </lineage>
</organism>
<gene>
    <name evidence="1" type="ORF">OMQ_02236</name>
</gene>
<reference evidence="1 2" key="1">
    <citation type="submission" date="2013-03" db="EMBL/GenBank/DDBJ databases">
        <title>The Genome Sequence of Enterococcus saccharolyticus ATCC_43076 (Illumina only assembly).</title>
        <authorList>
            <consortium name="The Broad Institute Genomics Platform"/>
            <consortium name="The Broad Institute Genome Sequencing Center for Infectious Disease"/>
            <person name="Earl A."/>
            <person name="Russ C."/>
            <person name="Gilmore M."/>
            <person name="Surin D."/>
            <person name="Walker B."/>
            <person name="Young S."/>
            <person name="Zeng Q."/>
            <person name="Gargeya S."/>
            <person name="Fitzgerald M."/>
            <person name="Haas B."/>
            <person name="Abouelleil A."/>
            <person name="Allen A.W."/>
            <person name="Alvarado L."/>
            <person name="Arachchi H.M."/>
            <person name="Berlin A.M."/>
            <person name="Chapman S.B."/>
            <person name="Gainer-Dewar J."/>
            <person name="Goldberg J."/>
            <person name="Griggs A."/>
            <person name="Gujja S."/>
            <person name="Hansen M."/>
            <person name="Howarth C."/>
            <person name="Imamovic A."/>
            <person name="Ireland A."/>
            <person name="Larimer J."/>
            <person name="McCowan C."/>
            <person name="Murphy C."/>
            <person name="Pearson M."/>
            <person name="Poon T.W."/>
            <person name="Priest M."/>
            <person name="Roberts A."/>
            <person name="Saif S."/>
            <person name="Shea T."/>
            <person name="Sisk P."/>
            <person name="Sykes S."/>
            <person name="Wortman J."/>
            <person name="Nusbaum C."/>
            <person name="Birren B."/>
        </authorList>
    </citation>
    <scope>NUCLEOTIDE SEQUENCE [LARGE SCALE GENOMIC DNA]</scope>
    <source>
        <strain evidence="1 2">ATCC 43076</strain>
    </source>
</reference>
<accession>S0NJ78</accession>